<keyword evidence="11" id="KW-0812">Transmembrane</keyword>
<keyword evidence="9 10" id="KW-0133">Cell shape</keyword>
<dbReference type="EMBL" id="MHJU01000009">
    <property type="protein sequence ID" value="OGY73621.1"/>
    <property type="molecule type" value="Genomic_DNA"/>
</dbReference>
<dbReference type="SUPFAM" id="SSF53244">
    <property type="entry name" value="MurD-like peptide ligases, peptide-binding domain"/>
    <property type="match status" value="1"/>
</dbReference>
<dbReference type="GO" id="GO:0071555">
    <property type="term" value="P:cell wall organization"/>
    <property type="evidence" value="ECO:0007669"/>
    <property type="project" value="UniProtKB-KW"/>
</dbReference>
<dbReference type="InterPro" id="IPR013221">
    <property type="entry name" value="Mur_ligase_cen"/>
</dbReference>
<evidence type="ECO:0000256" key="6">
    <source>
        <dbReference type="ARBA" id="ARBA00022741"/>
    </source>
</evidence>
<feature type="binding site" evidence="9">
    <location>
        <begin position="127"/>
        <end position="133"/>
    </location>
    <ligand>
        <name>ATP</name>
        <dbReference type="ChEBI" id="CHEBI:30616"/>
    </ligand>
</feature>
<organism evidence="14 15">
    <name type="scientific">Candidatus Jacksonbacteria bacterium RIFCSPLOWO2_02_FULL_44_20</name>
    <dbReference type="NCBI Taxonomy" id="1798460"/>
    <lineage>
        <taxon>Bacteria</taxon>
        <taxon>Candidatus Jacksoniibacteriota</taxon>
    </lineage>
</organism>
<dbReference type="InterPro" id="IPR005762">
    <property type="entry name" value="MurD"/>
</dbReference>
<dbReference type="Pfam" id="PF08245">
    <property type="entry name" value="Mur_ligase_M"/>
    <property type="match status" value="1"/>
</dbReference>
<evidence type="ECO:0000256" key="7">
    <source>
        <dbReference type="ARBA" id="ARBA00022840"/>
    </source>
</evidence>
<keyword evidence="5 9" id="KW-0132">Cell division</keyword>
<evidence type="ECO:0000313" key="15">
    <source>
        <dbReference type="Proteomes" id="UP000178315"/>
    </source>
</evidence>
<dbReference type="GO" id="GO:0009252">
    <property type="term" value="P:peptidoglycan biosynthetic process"/>
    <property type="evidence" value="ECO:0007669"/>
    <property type="project" value="UniProtKB-UniRule"/>
</dbReference>
<reference evidence="14 15" key="1">
    <citation type="journal article" date="2016" name="Nat. Commun.">
        <title>Thousands of microbial genomes shed light on interconnected biogeochemical processes in an aquifer system.</title>
        <authorList>
            <person name="Anantharaman K."/>
            <person name="Brown C.T."/>
            <person name="Hug L.A."/>
            <person name="Sharon I."/>
            <person name="Castelle C.J."/>
            <person name="Probst A.J."/>
            <person name="Thomas B.C."/>
            <person name="Singh A."/>
            <person name="Wilkins M.J."/>
            <person name="Karaoz U."/>
            <person name="Brodie E.L."/>
            <person name="Williams K.H."/>
            <person name="Hubbard S.S."/>
            <person name="Banfield J.F."/>
        </authorList>
    </citation>
    <scope>NUCLEOTIDE SEQUENCE [LARGE SCALE GENOMIC DNA]</scope>
</reference>
<feature type="transmembrane region" description="Helical" evidence="11">
    <location>
        <begin position="12"/>
        <end position="35"/>
    </location>
</feature>
<accession>A0A1G2A9V7</accession>
<dbReference type="Pfam" id="PF21799">
    <property type="entry name" value="MurD-like_N"/>
    <property type="match status" value="1"/>
</dbReference>
<evidence type="ECO:0000256" key="1">
    <source>
        <dbReference type="ARBA" id="ARBA00004496"/>
    </source>
</evidence>
<evidence type="ECO:0000256" key="11">
    <source>
        <dbReference type="SAM" id="Phobius"/>
    </source>
</evidence>
<keyword evidence="3 9" id="KW-0963">Cytoplasm</keyword>
<comment type="function">
    <text evidence="9 10">Cell wall formation. Catalyzes the addition of glutamate to the nucleotide precursor UDP-N-acetylmuramoyl-L-alanine (UMA).</text>
</comment>
<dbReference type="GO" id="GO:0005524">
    <property type="term" value="F:ATP binding"/>
    <property type="evidence" value="ECO:0007669"/>
    <property type="project" value="UniProtKB-UniRule"/>
</dbReference>
<evidence type="ECO:0000256" key="9">
    <source>
        <dbReference type="HAMAP-Rule" id="MF_00639"/>
    </source>
</evidence>
<keyword evidence="7 9" id="KW-0067">ATP-binding</keyword>
<feature type="domain" description="Mur ligase C-terminal" evidence="12">
    <location>
        <begin position="306"/>
        <end position="427"/>
    </location>
</feature>
<dbReference type="Gene3D" id="3.40.1190.10">
    <property type="entry name" value="Mur-like, catalytic domain"/>
    <property type="match status" value="1"/>
</dbReference>
<keyword evidence="6 9" id="KW-0547">Nucleotide-binding</keyword>
<keyword evidence="9 10" id="KW-0961">Cell wall biogenesis/degradation</keyword>
<dbReference type="Gene3D" id="3.90.190.20">
    <property type="entry name" value="Mur ligase, C-terminal domain"/>
    <property type="match status" value="1"/>
</dbReference>
<evidence type="ECO:0000256" key="4">
    <source>
        <dbReference type="ARBA" id="ARBA00022598"/>
    </source>
</evidence>
<comment type="similarity">
    <text evidence="9">Belongs to the MurCDEF family.</text>
</comment>
<dbReference type="Gene3D" id="3.40.50.720">
    <property type="entry name" value="NAD(P)-binding Rossmann-like Domain"/>
    <property type="match status" value="1"/>
</dbReference>
<evidence type="ECO:0000256" key="10">
    <source>
        <dbReference type="RuleBase" id="RU003664"/>
    </source>
</evidence>
<comment type="subcellular location">
    <subcellularLocation>
        <location evidence="1 9 10">Cytoplasm</location>
    </subcellularLocation>
</comment>
<feature type="domain" description="Mur ligase central" evidence="13">
    <location>
        <begin position="125"/>
        <end position="266"/>
    </location>
</feature>
<comment type="catalytic activity">
    <reaction evidence="9 10">
        <text>UDP-N-acetyl-alpha-D-muramoyl-L-alanine + D-glutamate + ATP = UDP-N-acetyl-alpha-D-muramoyl-L-alanyl-D-glutamate + ADP + phosphate + H(+)</text>
        <dbReference type="Rhea" id="RHEA:16429"/>
        <dbReference type="ChEBI" id="CHEBI:15378"/>
        <dbReference type="ChEBI" id="CHEBI:29986"/>
        <dbReference type="ChEBI" id="CHEBI:30616"/>
        <dbReference type="ChEBI" id="CHEBI:43474"/>
        <dbReference type="ChEBI" id="CHEBI:83898"/>
        <dbReference type="ChEBI" id="CHEBI:83900"/>
        <dbReference type="ChEBI" id="CHEBI:456216"/>
        <dbReference type="EC" id="6.3.2.9"/>
    </reaction>
</comment>
<protein>
    <recommendedName>
        <fullName evidence="9 10">UDP-N-acetylmuramoylalanine--D-glutamate ligase</fullName>
        <ecNumber evidence="9 10">6.3.2.9</ecNumber>
    </recommendedName>
    <alternativeName>
        <fullName evidence="9">D-glutamic acid-adding enzyme</fullName>
    </alternativeName>
    <alternativeName>
        <fullName evidence="9">UDP-N-acetylmuramoyl-L-alanyl-D-glutamate synthetase</fullName>
    </alternativeName>
</protein>
<dbReference type="Proteomes" id="UP000178315">
    <property type="component" value="Unassembled WGS sequence"/>
</dbReference>
<dbReference type="AlphaFoldDB" id="A0A1G2A9V7"/>
<sequence length="450" mass="49985">MTIKSPLQNNRVLIMGLGLHGGGVASARFFALAGARVLVTDLKTKPELASSLKKLAQYKNITYALGKHRKTDFTRADLIIRNPAVPNDSEYLKIARDRRTLVHTDVSLFLQLLRQIKKPPVVIGITGTKGKSTTAALLHHVLIKAGKKVMLAGNIRKSPLDFIKIKNESLVIGIWDLVILELSSWHLESLDEHKLSPQIALITNILPDHLNRYSKFEEYAKTKFLISAYQTKHDALFLNKNDSVSRSYRKNKKIGKIIEFTEKSIKNTRASLHPVSIGAVLAIARYLKVNKKLVQKAITVFPGLEGRLEYAGKVHGVRYYNDSCATQPDAAIFAIEKVKNSANTKGNLILIAGGQDKNLNYAKLALCITRHVHTSILFQGSASDKIFAELKKIDGETRCLNNIRSMKEAVALAKKYAKSGDVVLLSPGAASFGLFNHEFDRGEQFRILVK</sequence>
<keyword evidence="11" id="KW-1133">Transmembrane helix</keyword>
<comment type="pathway">
    <text evidence="2 9 10">Cell wall biogenesis; peptidoglycan biosynthesis.</text>
</comment>
<evidence type="ECO:0000256" key="5">
    <source>
        <dbReference type="ARBA" id="ARBA00022618"/>
    </source>
</evidence>
<proteinExistence type="inferred from homology"/>
<keyword evidence="4 9" id="KW-0436">Ligase</keyword>
<evidence type="ECO:0000256" key="3">
    <source>
        <dbReference type="ARBA" id="ARBA00022490"/>
    </source>
</evidence>
<dbReference type="PROSITE" id="PS01011">
    <property type="entry name" value="FOLYLPOLYGLU_SYNT_1"/>
    <property type="match status" value="1"/>
</dbReference>
<dbReference type="NCBIfam" id="TIGR01087">
    <property type="entry name" value="murD"/>
    <property type="match status" value="1"/>
</dbReference>
<dbReference type="UniPathway" id="UPA00219"/>
<dbReference type="GO" id="GO:0008764">
    <property type="term" value="F:UDP-N-acetylmuramoylalanine-D-glutamate ligase activity"/>
    <property type="evidence" value="ECO:0007669"/>
    <property type="project" value="UniProtKB-UniRule"/>
</dbReference>
<comment type="caution">
    <text evidence="14">The sequence shown here is derived from an EMBL/GenBank/DDBJ whole genome shotgun (WGS) entry which is preliminary data.</text>
</comment>
<dbReference type="SUPFAM" id="SSF53623">
    <property type="entry name" value="MurD-like peptide ligases, catalytic domain"/>
    <property type="match status" value="1"/>
</dbReference>
<keyword evidence="8 9" id="KW-0131">Cell cycle</keyword>
<name>A0A1G2A9V7_9BACT</name>
<dbReference type="HAMAP" id="MF_00639">
    <property type="entry name" value="MurD"/>
    <property type="match status" value="1"/>
</dbReference>
<dbReference type="Pfam" id="PF02875">
    <property type="entry name" value="Mur_ligase_C"/>
    <property type="match status" value="1"/>
</dbReference>
<evidence type="ECO:0000256" key="2">
    <source>
        <dbReference type="ARBA" id="ARBA00004752"/>
    </source>
</evidence>
<dbReference type="GO" id="GO:0004326">
    <property type="term" value="F:tetrahydrofolylpolyglutamate synthase activity"/>
    <property type="evidence" value="ECO:0007669"/>
    <property type="project" value="InterPro"/>
</dbReference>
<evidence type="ECO:0000256" key="8">
    <source>
        <dbReference type="ARBA" id="ARBA00023306"/>
    </source>
</evidence>
<evidence type="ECO:0000259" key="13">
    <source>
        <dbReference type="Pfam" id="PF08245"/>
    </source>
</evidence>
<gene>
    <name evidence="9" type="primary">murD</name>
    <name evidence="14" type="ORF">A3H61_00315</name>
</gene>
<dbReference type="InterPro" id="IPR004101">
    <property type="entry name" value="Mur_ligase_C"/>
</dbReference>
<dbReference type="InterPro" id="IPR018109">
    <property type="entry name" value="Folylpolyglutamate_synth_CS"/>
</dbReference>
<dbReference type="EC" id="6.3.2.9" evidence="9 10"/>
<keyword evidence="11" id="KW-0472">Membrane</keyword>
<dbReference type="GO" id="GO:0005737">
    <property type="term" value="C:cytoplasm"/>
    <property type="evidence" value="ECO:0007669"/>
    <property type="project" value="UniProtKB-SubCell"/>
</dbReference>
<evidence type="ECO:0000313" key="14">
    <source>
        <dbReference type="EMBL" id="OGY73621.1"/>
    </source>
</evidence>
<dbReference type="SUPFAM" id="SSF51984">
    <property type="entry name" value="MurCD N-terminal domain"/>
    <property type="match status" value="1"/>
</dbReference>
<dbReference type="PANTHER" id="PTHR43692:SF1">
    <property type="entry name" value="UDP-N-ACETYLMURAMOYLALANINE--D-GLUTAMATE LIGASE"/>
    <property type="match status" value="1"/>
</dbReference>
<dbReference type="InterPro" id="IPR036565">
    <property type="entry name" value="Mur-like_cat_sf"/>
</dbReference>
<dbReference type="PANTHER" id="PTHR43692">
    <property type="entry name" value="UDP-N-ACETYLMURAMOYLALANINE--D-GLUTAMATE LIGASE"/>
    <property type="match status" value="1"/>
</dbReference>
<keyword evidence="9 10" id="KW-0573">Peptidoglycan synthesis</keyword>
<dbReference type="InterPro" id="IPR036615">
    <property type="entry name" value="Mur_ligase_C_dom_sf"/>
</dbReference>
<evidence type="ECO:0000259" key="12">
    <source>
        <dbReference type="Pfam" id="PF02875"/>
    </source>
</evidence>
<dbReference type="GO" id="GO:0051301">
    <property type="term" value="P:cell division"/>
    <property type="evidence" value="ECO:0007669"/>
    <property type="project" value="UniProtKB-KW"/>
</dbReference>
<dbReference type="GO" id="GO:0008360">
    <property type="term" value="P:regulation of cell shape"/>
    <property type="evidence" value="ECO:0007669"/>
    <property type="project" value="UniProtKB-KW"/>
</dbReference>